<name>A0AAD4MJ19_9BILA</name>
<feature type="domain" description="C2H2-type" evidence="3">
    <location>
        <begin position="13"/>
        <end position="36"/>
    </location>
</feature>
<evidence type="ECO:0000313" key="4">
    <source>
        <dbReference type="EMBL" id="KAI1696240.1"/>
    </source>
</evidence>
<dbReference type="InterPro" id="IPR053164">
    <property type="entry name" value="IS1016-like_transposase"/>
</dbReference>
<dbReference type="PROSITE" id="PS50157">
    <property type="entry name" value="ZINC_FINGER_C2H2_2"/>
    <property type="match status" value="1"/>
</dbReference>
<evidence type="ECO:0000259" key="3">
    <source>
        <dbReference type="PROSITE" id="PS50157"/>
    </source>
</evidence>
<keyword evidence="1" id="KW-0863">Zinc-finger</keyword>
<dbReference type="InterPro" id="IPR013087">
    <property type="entry name" value="Znf_C2H2_type"/>
</dbReference>
<evidence type="ECO:0000256" key="2">
    <source>
        <dbReference type="SAM" id="MobiDB-lite"/>
    </source>
</evidence>
<gene>
    <name evidence="4" type="ORF">DdX_19147</name>
</gene>
<feature type="compositionally biased region" description="Basic and acidic residues" evidence="2">
    <location>
        <begin position="797"/>
        <end position="808"/>
    </location>
</feature>
<dbReference type="GO" id="GO:0008270">
    <property type="term" value="F:zinc ion binding"/>
    <property type="evidence" value="ECO:0007669"/>
    <property type="project" value="UniProtKB-KW"/>
</dbReference>
<dbReference type="SMART" id="SM00355">
    <property type="entry name" value="ZnF_C2H2"/>
    <property type="match status" value="2"/>
</dbReference>
<proteinExistence type="predicted"/>
<accession>A0AAD4MJ19</accession>
<dbReference type="SMART" id="SM01126">
    <property type="entry name" value="DDE_Tnp_IS1595"/>
    <property type="match status" value="1"/>
</dbReference>
<protein>
    <submittedName>
        <fullName evidence="4">ISXO2-like transposase domain-containing protein</fullName>
    </submittedName>
</protein>
<sequence>MHLVNKHLNNPTYECSACDETFMTQNRLVLHYTKEHGITDEIGIKCNFKPRGIEERRKVWECLIDSTLPLKHEPKEKEDYALPELIAHCDDCRTMVNQQNSSYSSIIERLERHLYGRQHFNRYNYECDICSPCNRIGHPTETALLKHYQRDHIMITSFSIVYTLDNDFIEKQRKVLNCLIEVRRFLESRQTNSEQWPNMGTISNVPHASNQAVNGEPEIIWLKNDGTTENNVERKPRIQARLASIQAIDSDMETDQFAPKMFGQTHSVPTMTPNECRPALNHNSNNWPTDPPNFGDIFKEEDEFASLDSASVNGDEIEQMRSIESFQVRGSDIMTEDSNRTTDDYSAANLLSQTIGSVPLTMPNESCSSLEHNPITHQLNDTHSMIRHSNVPTILPPNMAISGSSEMQIDNPLENSHSSPNSNPSRDSGSFIGNGAGNGVNKSSPRQKRSEIVATTSNGGKRRGKKRQLFQNPKSCQDISHEQLKTNIPEITDDVAIEYLQEYCVLPKEGEVTCQQCGAQMTLRMRSDRRTWVCKCENRQGFGVNTFITAKKPVSKMLRFFYFWSCSNLSYGELAEKFGMNNKTIGEWSSNVRKACLWSVYNRAPRKKIGGPGMHVEVATRVIASRTKISEELWALGIVCRETEEIFMVIIPNREKKTLIPLLKGNVSKDSIIITDKFRSYSSLQHEFHDHWRVDSDPTMTDHPDAHIHTAESVFKRLENANAPRYGTNRKLVEGYLAEWLWKEKHKNCDAFKCLMKTIANFWPPGAKESKSHVVNLQELMENESYTDDNETDMDEQVNHCDHTGRNG</sequence>
<evidence type="ECO:0000313" key="5">
    <source>
        <dbReference type="Proteomes" id="UP001201812"/>
    </source>
</evidence>
<keyword evidence="1" id="KW-0862">Zinc</keyword>
<feature type="region of interest" description="Disordered" evidence="2">
    <location>
        <begin position="787"/>
        <end position="808"/>
    </location>
</feature>
<evidence type="ECO:0000256" key="1">
    <source>
        <dbReference type="PROSITE-ProRule" id="PRU00042"/>
    </source>
</evidence>
<dbReference type="PROSITE" id="PS00028">
    <property type="entry name" value="ZINC_FINGER_C2H2_1"/>
    <property type="match status" value="1"/>
</dbReference>
<dbReference type="PANTHER" id="PTHR47163:SF2">
    <property type="entry name" value="SI:DKEY-17M8.2"/>
    <property type="match status" value="1"/>
</dbReference>
<feature type="region of interest" description="Disordered" evidence="2">
    <location>
        <begin position="389"/>
        <end position="475"/>
    </location>
</feature>
<dbReference type="EMBL" id="JAKKPZ010000340">
    <property type="protein sequence ID" value="KAI1696240.1"/>
    <property type="molecule type" value="Genomic_DNA"/>
</dbReference>
<keyword evidence="5" id="KW-1185">Reference proteome</keyword>
<feature type="compositionally biased region" description="Low complexity" evidence="2">
    <location>
        <begin position="411"/>
        <end position="430"/>
    </location>
</feature>
<dbReference type="PANTHER" id="PTHR47163">
    <property type="entry name" value="DDE_TNP_IS1595 DOMAIN-CONTAINING PROTEIN"/>
    <property type="match status" value="1"/>
</dbReference>
<reference evidence="4" key="1">
    <citation type="submission" date="2022-01" db="EMBL/GenBank/DDBJ databases">
        <title>Genome Sequence Resource for Two Populations of Ditylenchus destructor, the Migratory Endoparasitic Phytonematode.</title>
        <authorList>
            <person name="Zhang H."/>
            <person name="Lin R."/>
            <person name="Xie B."/>
        </authorList>
    </citation>
    <scope>NUCLEOTIDE SEQUENCE</scope>
    <source>
        <strain evidence="4">BazhouSP</strain>
    </source>
</reference>
<dbReference type="Pfam" id="PF12762">
    <property type="entry name" value="DDE_Tnp_IS1595"/>
    <property type="match status" value="1"/>
</dbReference>
<organism evidence="4 5">
    <name type="scientific">Ditylenchus destructor</name>
    <dbReference type="NCBI Taxonomy" id="166010"/>
    <lineage>
        <taxon>Eukaryota</taxon>
        <taxon>Metazoa</taxon>
        <taxon>Ecdysozoa</taxon>
        <taxon>Nematoda</taxon>
        <taxon>Chromadorea</taxon>
        <taxon>Rhabditida</taxon>
        <taxon>Tylenchina</taxon>
        <taxon>Tylenchomorpha</taxon>
        <taxon>Sphaerularioidea</taxon>
        <taxon>Anguinidae</taxon>
        <taxon>Anguininae</taxon>
        <taxon>Ditylenchus</taxon>
    </lineage>
</organism>
<dbReference type="Proteomes" id="UP001201812">
    <property type="component" value="Unassembled WGS sequence"/>
</dbReference>
<keyword evidence="1" id="KW-0479">Metal-binding</keyword>
<comment type="caution">
    <text evidence="4">The sequence shown here is derived from an EMBL/GenBank/DDBJ whole genome shotgun (WGS) entry which is preliminary data.</text>
</comment>
<feature type="compositionally biased region" description="Acidic residues" evidence="2">
    <location>
        <begin position="787"/>
        <end position="796"/>
    </location>
</feature>
<dbReference type="InterPro" id="IPR024445">
    <property type="entry name" value="Tnp_ISXO2-like"/>
</dbReference>
<dbReference type="AlphaFoldDB" id="A0AAD4MJ19"/>